<feature type="binding site" evidence="10">
    <location>
        <position position="252"/>
    </location>
    <ligand>
        <name>[4Fe-4S] cluster</name>
        <dbReference type="ChEBI" id="CHEBI:49883"/>
        <label>2</label>
        <note>4Fe-4S-substrate</note>
    </ligand>
</feature>
<feature type="binding site" evidence="10">
    <location>
        <position position="27"/>
    </location>
    <ligand>
        <name>[4Fe-4S] cluster</name>
        <dbReference type="ChEBI" id="CHEBI:49883"/>
        <label>1</label>
        <note>4Fe-4S-S-AdoMet</note>
    </ligand>
</feature>
<evidence type="ECO:0000256" key="6">
    <source>
        <dbReference type="ARBA" id="ARBA00023014"/>
    </source>
</evidence>
<gene>
    <name evidence="10 12" type="primary">moaA</name>
    <name evidence="12" type="ORF">ENV17_07115</name>
</gene>
<dbReference type="GO" id="GO:0051539">
    <property type="term" value="F:4 iron, 4 sulfur cluster binding"/>
    <property type="evidence" value="ECO:0007669"/>
    <property type="project" value="UniProtKB-UniRule"/>
</dbReference>
<dbReference type="GO" id="GO:0046872">
    <property type="term" value="F:metal ion binding"/>
    <property type="evidence" value="ECO:0007669"/>
    <property type="project" value="UniProtKB-KW"/>
</dbReference>
<protein>
    <recommendedName>
        <fullName evidence="10">Probable GTP 3',8-cyclase</fullName>
        <ecNumber evidence="10">4.1.99.22</ecNumber>
    </recommendedName>
    <alternativeName>
        <fullName evidence="10">Molybdenum cofactor biosynthesis protein A</fullName>
    </alternativeName>
</protein>
<feature type="domain" description="Radical SAM core" evidence="11">
    <location>
        <begin position="11"/>
        <end position="229"/>
    </location>
</feature>
<dbReference type="CDD" id="cd01335">
    <property type="entry name" value="Radical_SAM"/>
    <property type="match status" value="1"/>
</dbReference>
<comment type="caution">
    <text evidence="12">The sequence shown here is derived from an EMBL/GenBank/DDBJ whole genome shotgun (WGS) entry which is preliminary data.</text>
</comment>
<feature type="binding site" evidence="10">
    <location>
        <position position="269"/>
    </location>
    <ligand>
        <name>[4Fe-4S] cluster</name>
        <dbReference type="ChEBI" id="CHEBI:49883"/>
        <label>2</label>
        <note>4Fe-4S-substrate</note>
    </ligand>
</feature>
<evidence type="ECO:0000256" key="3">
    <source>
        <dbReference type="ARBA" id="ARBA00022723"/>
    </source>
</evidence>
<organism evidence="12">
    <name type="scientific">Thermofilum pendens</name>
    <dbReference type="NCBI Taxonomy" id="2269"/>
    <lineage>
        <taxon>Archaea</taxon>
        <taxon>Thermoproteota</taxon>
        <taxon>Thermoprotei</taxon>
        <taxon>Thermofilales</taxon>
        <taxon>Thermofilaceae</taxon>
        <taxon>Thermofilum</taxon>
    </lineage>
</organism>
<reference evidence="12" key="1">
    <citation type="journal article" date="2020" name="mSystems">
        <title>Genome- and Community-Level Interaction Insights into Carbon Utilization and Element Cycling Functions of Hydrothermarchaeota in Hydrothermal Sediment.</title>
        <authorList>
            <person name="Zhou Z."/>
            <person name="Liu Y."/>
            <person name="Xu W."/>
            <person name="Pan J."/>
            <person name="Luo Z.H."/>
            <person name="Li M."/>
        </authorList>
    </citation>
    <scope>NUCLEOTIDE SEQUENCE [LARGE SCALE GENOMIC DNA]</scope>
    <source>
        <strain evidence="12">SpSt-735</strain>
    </source>
</reference>
<dbReference type="HAMAP" id="MF_01225_A">
    <property type="entry name" value="MoaA_A"/>
    <property type="match status" value="1"/>
</dbReference>
<keyword evidence="4 10" id="KW-0547">Nucleotide-binding</keyword>
<dbReference type="SFLD" id="SFLDG01067">
    <property type="entry name" value="SPASM/twitch_domain_containing"/>
    <property type="match status" value="1"/>
</dbReference>
<comment type="catalytic activity">
    <reaction evidence="10">
        <text>GTP + AH2 + S-adenosyl-L-methionine = (8S)-3',8-cyclo-7,8-dihydroguanosine 5'-triphosphate + 5'-deoxyadenosine + L-methionine + A + H(+)</text>
        <dbReference type="Rhea" id="RHEA:49576"/>
        <dbReference type="ChEBI" id="CHEBI:13193"/>
        <dbReference type="ChEBI" id="CHEBI:15378"/>
        <dbReference type="ChEBI" id="CHEBI:17319"/>
        <dbReference type="ChEBI" id="CHEBI:17499"/>
        <dbReference type="ChEBI" id="CHEBI:37565"/>
        <dbReference type="ChEBI" id="CHEBI:57844"/>
        <dbReference type="ChEBI" id="CHEBI:59789"/>
        <dbReference type="ChEBI" id="CHEBI:131766"/>
        <dbReference type="EC" id="4.1.99.22"/>
    </reaction>
</comment>
<dbReference type="SUPFAM" id="SSF102114">
    <property type="entry name" value="Radical SAM enzymes"/>
    <property type="match status" value="1"/>
</dbReference>
<dbReference type="Pfam" id="PF04055">
    <property type="entry name" value="Radical_SAM"/>
    <property type="match status" value="1"/>
</dbReference>
<dbReference type="InterPro" id="IPR010505">
    <property type="entry name" value="MoaA_twitch"/>
</dbReference>
<comment type="cofactor">
    <cofactor evidence="10">
        <name>[4Fe-4S] cluster</name>
        <dbReference type="ChEBI" id="CHEBI:49883"/>
    </cofactor>
    <text evidence="10">Binds 2 [4Fe-4S] clusters. Binds 1 [4Fe-4S] cluster coordinated with 3 cysteines and an exchangeable S-adenosyl-L-methionine and 1 [4Fe-4S] cluster coordinated with 3 cysteines and the GTP-derived substrate.</text>
</comment>
<evidence type="ECO:0000256" key="1">
    <source>
        <dbReference type="ARBA" id="ARBA00022485"/>
    </source>
</evidence>
<dbReference type="GO" id="GO:0005525">
    <property type="term" value="F:GTP binding"/>
    <property type="evidence" value="ECO:0007669"/>
    <property type="project" value="UniProtKB-UniRule"/>
</dbReference>
<keyword evidence="7 10" id="KW-0342">GTP-binding</keyword>
<dbReference type="InterPro" id="IPR007197">
    <property type="entry name" value="rSAM"/>
</dbReference>
<evidence type="ECO:0000256" key="2">
    <source>
        <dbReference type="ARBA" id="ARBA00022691"/>
    </source>
</evidence>
<dbReference type="Gene3D" id="3.20.20.70">
    <property type="entry name" value="Aldolase class I"/>
    <property type="match status" value="1"/>
</dbReference>
<comment type="pathway">
    <text evidence="10">Cofactor biosynthesis; molybdopterin biosynthesis.</text>
</comment>
<evidence type="ECO:0000256" key="8">
    <source>
        <dbReference type="ARBA" id="ARBA00023150"/>
    </source>
</evidence>
<keyword evidence="2 10" id="KW-0949">S-adenosyl-L-methionine</keyword>
<proteinExistence type="inferred from homology"/>
<dbReference type="PROSITE" id="PS51918">
    <property type="entry name" value="RADICAL_SAM"/>
    <property type="match status" value="1"/>
</dbReference>
<feature type="binding site" evidence="10">
    <location>
        <position position="122"/>
    </location>
    <ligand>
        <name>S-adenosyl-L-methionine</name>
        <dbReference type="ChEBI" id="CHEBI:59789"/>
    </ligand>
</feature>
<dbReference type="NCBIfam" id="NF001199">
    <property type="entry name" value="PRK00164.2-1"/>
    <property type="match status" value="1"/>
</dbReference>
<dbReference type="PANTHER" id="PTHR22960">
    <property type="entry name" value="MOLYBDOPTERIN COFACTOR SYNTHESIS PROTEIN A"/>
    <property type="match status" value="1"/>
</dbReference>
<keyword evidence="3 10" id="KW-0479">Metal-binding</keyword>
<dbReference type="EMBL" id="DTFI01000195">
    <property type="protein sequence ID" value="HGI44137.1"/>
    <property type="molecule type" value="Genomic_DNA"/>
</dbReference>
<dbReference type="GO" id="GO:0061798">
    <property type="term" value="F:GTP 3',8'-cyclase activity"/>
    <property type="evidence" value="ECO:0007669"/>
    <property type="project" value="UniProtKB-UniRule"/>
</dbReference>
<dbReference type="InterPro" id="IPR040064">
    <property type="entry name" value="MoaA-like"/>
</dbReference>
<evidence type="ECO:0000256" key="9">
    <source>
        <dbReference type="ARBA" id="ARBA00023239"/>
    </source>
</evidence>
<dbReference type="InterPro" id="IPR013785">
    <property type="entry name" value="Aldolase_TIM"/>
</dbReference>
<dbReference type="GO" id="GO:1904047">
    <property type="term" value="F:S-adenosyl-L-methionine binding"/>
    <property type="evidence" value="ECO:0007669"/>
    <property type="project" value="UniProtKB-UniRule"/>
</dbReference>
<feature type="binding site" evidence="10">
    <location>
        <position position="67"/>
    </location>
    <ligand>
        <name>GTP</name>
        <dbReference type="ChEBI" id="CHEBI:37565"/>
    </ligand>
</feature>
<evidence type="ECO:0000256" key="5">
    <source>
        <dbReference type="ARBA" id="ARBA00023004"/>
    </source>
</evidence>
<evidence type="ECO:0000256" key="7">
    <source>
        <dbReference type="ARBA" id="ARBA00023134"/>
    </source>
</evidence>
<evidence type="ECO:0000256" key="4">
    <source>
        <dbReference type="ARBA" id="ARBA00022741"/>
    </source>
</evidence>
<dbReference type="EC" id="4.1.99.22" evidence="10"/>
<feature type="binding site" evidence="10">
    <location>
        <position position="255"/>
    </location>
    <ligand>
        <name>[4Fe-4S] cluster</name>
        <dbReference type="ChEBI" id="CHEBI:49883"/>
        <label>2</label>
        <note>4Fe-4S-substrate</note>
    </ligand>
</feature>
<feature type="binding site" evidence="10">
    <location>
        <position position="71"/>
    </location>
    <ligand>
        <name>S-adenosyl-L-methionine</name>
        <dbReference type="ChEBI" id="CHEBI:59789"/>
    </ligand>
</feature>
<evidence type="ECO:0000256" key="10">
    <source>
        <dbReference type="HAMAP-Rule" id="MF_01225"/>
    </source>
</evidence>
<keyword evidence="5 10" id="KW-0408">Iron</keyword>
<sequence>MISGVGVLVDGFGRPLTNLRISLTSECNYSCIFCHREGEGSAPDALSAEDVELVASAAYLHGVRAFKLTGGEPLLRPDIVEVVSRLKGVGRGVEVSMTTNGFFLHEQVGRLVEAGLDRVNVSLHGVGPEVYTRMTGMPGSERVLRGLRAAKDNGLPVKLNFVLTALNAGELPRLLDFASSMELDINLIELIPTGRGREVFSSLYLPVEKVLPVLHARAARVERRSLHNRPVFLMPEGVRVEVIANYCNPLFCMGCTRIRLTHDAKLKPCLNRNDDLVDVSAVLRDPALSREEKVERLEEAIRVANSKREPFFKLVNGYCATADGRVLGKPRSI</sequence>
<dbReference type="SFLD" id="SFLDG01383">
    <property type="entry name" value="cyclic_pyranopterin_phosphate"/>
    <property type="match status" value="1"/>
</dbReference>
<dbReference type="UniPathway" id="UPA00344"/>
<dbReference type="NCBIfam" id="TIGR02668">
    <property type="entry name" value="moaA_archaeal"/>
    <property type="match status" value="1"/>
</dbReference>
<keyword evidence="1 10" id="KW-0004">4Fe-4S</keyword>
<feature type="binding site" evidence="10">
    <location>
        <position position="20"/>
    </location>
    <ligand>
        <name>GTP</name>
        <dbReference type="ChEBI" id="CHEBI:37565"/>
    </ligand>
</feature>
<feature type="binding site" evidence="10">
    <location>
        <position position="34"/>
    </location>
    <ligand>
        <name>[4Fe-4S] cluster</name>
        <dbReference type="ChEBI" id="CHEBI:49883"/>
        <label>1</label>
        <note>4Fe-4S-S-AdoMet</note>
    </ligand>
</feature>
<comment type="similarity">
    <text evidence="10">Belongs to the radical SAM superfamily. MoaA family.</text>
</comment>
<feature type="binding site" evidence="10">
    <location>
        <position position="158"/>
    </location>
    <ligand>
        <name>GTP</name>
        <dbReference type="ChEBI" id="CHEBI:37565"/>
    </ligand>
</feature>
<dbReference type="InterPro" id="IPR050105">
    <property type="entry name" value="MoCo_biosynth_MoaA/MoaC"/>
</dbReference>
<dbReference type="SMART" id="SM00729">
    <property type="entry name" value="Elp3"/>
    <property type="match status" value="1"/>
</dbReference>
<name>A0A7C4BAS3_THEPE</name>
<comment type="function">
    <text evidence="10">Catalyzes the cyclization of GTP to (8S)-3',8-cyclo-7,8-dihydroguanosine 5'-triphosphate.</text>
</comment>
<dbReference type="AlphaFoldDB" id="A0A7C4BAS3"/>
<dbReference type="InterPro" id="IPR006638">
    <property type="entry name" value="Elp3/MiaA/NifB-like_rSAM"/>
</dbReference>
<feature type="binding site" evidence="10">
    <location>
        <position position="98"/>
    </location>
    <ligand>
        <name>GTP</name>
        <dbReference type="ChEBI" id="CHEBI:37565"/>
    </ligand>
</feature>
<comment type="caution">
    <text evidence="10">Lacks conserved residue(s) required for the propagation of feature annotation.</text>
</comment>
<accession>A0A7C4BAS3</accession>
<feature type="binding site" evidence="10">
    <location>
        <begin position="257"/>
        <end position="259"/>
    </location>
    <ligand>
        <name>GTP</name>
        <dbReference type="ChEBI" id="CHEBI:37565"/>
    </ligand>
</feature>
<dbReference type="InterPro" id="IPR013485">
    <property type="entry name" value="MoaA_arc"/>
</dbReference>
<keyword evidence="9 10" id="KW-0456">Lyase</keyword>
<keyword evidence="8 10" id="KW-0501">Molybdenum cofactor biosynthesis</keyword>
<dbReference type="GO" id="GO:0006777">
    <property type="term" value="P:Mo-molybdopterin cofactor biosynthetic process"/>
    <property type="evidence" value="ECO:0007669"/>
    <property type="project" value="UniProtKB-UniRule"/>
</dbReference>
<dbReference type="InterPro" id="IPR058240">
    <property type="entry name" value="rSAM_sf"/>
</dbReference>
<dbReference type="PANTHER" id="PTHR22960:SF0">
    <property type="entry name" value="MOLYBDENUM COFACTOR BIOSYNTHESIS PROTEIN 1"/>
    <property type="match status" value="1"/>
</dbReference>
<evidence type="ECO:0000259" key="11">
    <source>
        <dbReference type="PROSITE" id="PS51918"/>
    </source>
</evidence>
<evidence type="ECO:0000313" key="12">
    <source>
        <dbReference type="EMBL" id="HGI44137.1"/>
    </source>
</evidence>
<keyword evidence="6 10" id="KW-0411">Iron-sulfur</keyword>
<feature type="binding site" evidence="10">
    <location>
        <position position="31"/>
    </location>
    <ligand>
        <name>[4Fe-4S] cluster</name>
        <dbReference type="ChEBI" id="CHEBI:49883"/>
        <label>1</label>
        <note>4Fe-4S-S-AdoMet</note>
    </ligand>
</feature>
<dbReference type="SFLD" id="SFLDG01386">
    <property type="entry name" value="main_SPASM_domain-containing"/>
    <property type="match status" value="1"/>
</dbReference>
<dbReference type="SFLD" id="SFLDS00029">
    <property type="entry name" value="Radical_SAM"/>
    <property type="match status" value="1"/>
</dbReference>
<dbReference type="Pfam" id="PF06463">
    <property type="entry name" value="Mob_synth_C"/>
    <property type="match status" value="1"/>
</dbReference>
<dbReference type="GO" id="GO:0061799">
    <property type="term" value="F:cyclic pyranopterin monophosphate synthase activity"/>
    <property type="evidence" value="ECO:0007669"/>
    <property type="project" value="TreeGrafter"/>
</dbReference>